<dbReference type="OMA" id="GEWKYVP"/>
<organism evidence="3 4">
    <name type="scientific">Debaryomyces hansenii (strain ATCC 36239 / CBS 767 / BCRC 21394 / JCM 1990 / NBRC 0083 / IGC 2968)</name>
    <name type="common">Yeast</name>
    <name type="synonym">Torulaspora hansenii</name>
    <dbReference type="NCBI Taxonomy" id="284592"/>
    <lineage>
        <taxon>Eukaryota</taxon>
        <taxon>Fungi</taxon>
        <taxon>Dikarya</taxon>
        <taxon>Ascomycota</taxon>
        <taxon>Saccharomycotina</taxon>
        <taxon>Pichiomycetes</taxon>
        <taxon>Debaryomycetaceae</taxon>
        <taxon>Debaryomyces</taxon>
    </lineage>
</organism>
<dbReference type="PRINTS" id="PR00682">
    <property type="entry name" value="IPNSYNTHASE"/>
</dbReference>
<dbReference type="eggNOG" id="KOG0143">
    <property type="taxonomic scope" value="Eukaryota"/>
</dbReference>
<dbReference type="STRING" id="284592.Q6BXT1"/>
<sequence>MVTKRNLKNIPKEWIPQDETKYDLDWADLTNIDISTFDKPGGKEKLASQLKIALHKDGFWTVSGTGISEEEMNRSFALGEFFFNNYSEEEKKLQEVNFEEGNYFGYKIKGNKSVFGTDVPDNVETFNIAKFTKQGFFEEFFKQDFIKEYREELEGISRKSFEVARKLFVLFALILELDENYFVDRHLYDDQSDDHLRFMKYHPREKEEDDRVENTWARGHTDFGSLTLLYNQVVSGLQIRLSNGEWKYVPSVPGAIICNIGDTLNFWSGGYFKSTIHRVVRPPPDQVDAPRIGVFYFVRPGDNTKIEIAESPVLKNLGLYRKIKPIVGTDYVRSRVKDYHDKKDYLKQNNVKFRLGEFEIEDGFE</sequence>
<dbReference type="InterPro" id="IPR026992">
    <property type="entry name" value="DIOX_N"/>
</dbReference>
<keyword evidence="1" id="KW-0479">Metal-binding</keyword>
<keyword evidence="4" id="KW-1185">Reference proteome</keyword>
<keyword evidence="1" id="KW-0560">Oxidoreductase</keyword>
<dbReference type="SUPFAM" id="SSF51197">
    <property type="entry name" value="Clavaminate synthase-like"/>
    <property type="match status" value="1"/>
</dbReference>
<evidence type="ECO:0000259" key="2">
    <source>
        <dbReference type="PROSITE" id="PS51471"/>
    </source>
</evidence>
<accession>Q6BXT1</accession>
<dbReference type="RefSeq" id="XP_456988.2">
    <property type="nucleotide sequence ID" value="XM_456988.1"/>
</dbReference>
<dbReference type="KEGG" id="dha:DEHA2B00484g"/>
<dbReference type="EMBL" id="CR382134">
    <property type="protein sequence ID" value="CAG84970.2"/>
    <property type="molecule type" value="Genomic_DNA"/>
</dbReference>
<dbReference type="PROSITE" id="PS51471">
    <property type="entry name" value="FE2OG_OXY"/>
    <property type="match status" value="1"/>
</dbReference>
<keyword evidence="1" id="KW-0408">Iron</keyword>
<protein>
    <submittedName>
        <fullName evidence="3">DEHA2B00484p</fullName>
    </submittedName>
</protein>
<dbReference type="Pfam" id="PF03171">
    <property type="entry name" value="2OG-FeII_Oxy"/>
    <property type="match status" value="1"/>
</dbReference>
<name>Q6BXT1_DEBHA</name>
<dbReference type="InParanoid" id="Q6BXT1"/>
<feature type="domain" description="Fe2OG dioxygenase" evidence="2">
    <location>
        <begin position="191"/>
        <end position="300"/>
    </location>
</feature>
<comment type="similarity">
    <text evidence="1">Belongs to the iron/ascorbate-dependent oxidoreductase family.</text>
</comment>
<evidence type="ECO:0000313" key="4">
    <source>
        <dbReference type="Proteomes" id="UP000000599"/>
    </source>
</evidence>
<dbReference type="PANTHER" id="PTHR47990">
    <property type="entry name" value="2-OXOGLUTARATE (2OG) AND FE(II)-DEPENDENT OXYGENASE SUPERFAMILY PROTEIN-RELATED"/>
    <property type="match status" value="1"/>
</dbReference>
<reference evidence="3 4" key="1">
    <citation type="journal article" date="2004" name="Nature">
        <title>Genome evolution in yeasts.</title>
        <authorList>
            <consortium name="Genolevures"/>
            <person name="Dujon B."/>
            <person name="Sherman D."/>
            <person name="Fischer G."/>
            <person name="Durrens P."/>
            <person name="Casaregola S."/>
            <person name="Lafontaine I."/>
            <person name="de Montigny J."/>
            <person name="Marck C."/>
            <person name="Neuveglise C."/>
            <person name="Talla E."/>
            <person name="Goffard N."/>
            <person name="Frangeul L."/>
            <person name="Aigle M."/>
            <person name="Anthouard V."/>
            <person name="Babour A."/>
            <person name="Barbe V."/>
            <person name="Barnay S."/>
            <person name="Blanchin S."/>
            <person name="Beckerich J.M."/>
            <person name="Beyne E."/>
            <person name="Bleykasten C."/>
            <person name="Boisrame A."/>
            <person name="Boyer J."/>
            <person name="Cattolico L."/>
            <person name="Confanioleri F."/>
            <person name="de Daruvar A."/>
            <person name="Despons L."/>
            <person name="Fabre E."/>
            <person name="Fairhead C."/>
            <person name="Ferry-Dumazet H."/>
            <person name="Groppi A."/>
            <person name="Hantraye F."/>
            <person name="Hennequin C."/>
            <person name="Jauniaux N."/>
            <person name="Joyet P."/>
            <person name="Kachouri R."/>
            <person name="Kerrest A."/>
            <person name="Koszul R."/>
            <person name="Lemaire M."/>
            <person name="Lesur I."/>
            <person name="Ma L."/>
            <person name="Muller H."/>
            <person name="Nicaud J.M."/>
            <person name="Nikolski M."/>
            <person name="Oztas S."/>
            <person name="Ozier-Kalogeropoulos O."/>
            <person name="Pellenz S."/>
            <person name="Potier S."/>
            <person name="Richard G.F."/>
            <person name="Straub M.L."/>
            <person name="Suleau A."/>
            <person name="Swennene D."/>
            <person name="Tekaia F."/>
            <person name="Wesolowski-Louvel M."/>
            <person name="Westhof E."/>
            <person name="Wirth B."/>
            <person name="Zeniou-Meyer M."/>
            <person name="Zivanovic I."/>
            <person name="Bolotin-Fukuhara M."/>
            <person name="Thierry A."/>
            <person name="Bouchier C."/>
            <person name="Caudron B."/>
            <person name="Scarpelli C."/>
            <person name="Gaillardin C."/>
            <person name="Weissenbach J."/>
            <person name="Wincker P."/>
            <person name="Souciet J.L."/>
        </authorList>
    </citation>
    <scope>NUCLEOTIDE SEQUENCE [LARGE SCALE GENOMIC DNA]</scope>
    <source>
        <strain evidence="4">ATCC 36239 / CBS 767 / BCRC 21394 / JCM 1990 / NBRC 0083 / IGC 2968</strain>
    </source>
</reference>
<evidence type="ECO:0000256" key="1">
    <source>
        <dbReference type="RuleBase" id="RU003682"/>
    </source>
</evidence>
<proteinExistence type="inferred from homology"/>
<dbReference type="GO" id="GO:0016491">
    <property type="term" value="F:oxidoreductase activity"/>
    <property type="evidence" value="ECO:0007669"/>
    <property type="project" value="UniProtKB-KW"/>
</dbReference>
<dbReference type="GO" id="GO:0046872">
    <property type="term" value="F:metal ion binding"/>
    <property type="evidence" value="ECO:0007669"/>
    <property type="project" value="UniProtKB-KW"/>
</dbReference>
<evidence type="ECO:0000313" key="3">
    <source>
        <dbReference type="EMBL" id="CAG84970.2"/>
    </source>
</evidence>
<dbReference type="Proteomes" id="UP000000599">
    <property type="component" value="Chromosome B"/>
</dbReference>
<gene>
    <name evidence="3" type="ordered locus">DEHA2B00484g</name>
</gene>
<dbReference type="Pfam" id="PF14226">
    <property type="entry name" value="DIOX_N"/>
    <property type="match status" value="1"/>
</dbReference>
<dbReference type="InterPro" id="IPR005123">
    <property type="entry name" value="Oxoglu/Fe-dep_dioxygenase_dom"/>
</dbReference>
<dbReference type="InterPro" id="IPR044861">
    <property type="entry name" value="IPNS-like_FE2OG_OXY"/>
</dbReference>
<dbReference type="GO" id="GO:0044283">
    <property type="term" value="P:small molecule biosynthetic process"/>
    <property type="evidence" value="ECO:0007669"/>
    <property type="project" value="UniProtKB-ARBA"/>
</dbReference>
<dbReference type="Gene3D" id="2.60.120.330">
    <property type="entry name" value="B-lactam Antibiotic, Isopenicillin N Synthase, Chain"/>
    <property type="match status" value="1"/>
</dbReference>
<dbReference type="GeneID" id="2913077"/>
<dbReference type="AlphaFoldDB" id="Q6BXT1"/>
<dbReference type="OrthoDB" id="406156at2759"/>
<dbReference type="HOGENOM" id="CLU_010119_10_0_1"/>
<dbReference type="InterPro" id="IPR027443">
    <property type="entry name" value="IPNS-like_sf"/>
</dbReference>
<dbReference type="InterPro" id="IPR050231">
    <property type="entry name" value="Iron_ascorbate_oxido_reductase"/>
</dbReference>